<gene>
    <name evidence="2" type="ORF">I4J89_25955</name>
    <name evidence="3" type="ORF">I4J89_47545</name>
</gene>
<feature type="domain" description="Transcription regulator PadR N-terminal" evidence="1">
    <location>
        <begin position="26"/>
        <end position="87"/>
    </location>
</feature>
<dbReference type="InterPro" id="IPR052509">
    <property type="entry name" value="Metal_resp_DNA-bind_regulator"/>
</dbReference>
<sequence>MSSNWPRLTQPTLAVLDVLTHASDEDPVYGLRVCDEADLGPGTVYPILERLAEIGWIESWQEAEQPSGRPRRRYYRMTGVGRLQLAEARAARAARRRRWAPFTPKVESGGAS</sequence>
<comment type="caution">
    <text evidence="3">The sequence shown here is derived from an EMBL/GenBank/DDBJ whole genome shotgun (WGS) entry which is preliminary data.</text>
</comment>
<name>A0A931CI96_9ACTN</name>
<organism evidence="3 4">
    <name type="scientific">Actinoplanes aureus</name>
    <dbReference type="NCBI Taxonomy" id="2792083"/>
    <lineage>
        <taxon>Bacteria</taxon>
        <taxon>Bacillati</taxon>
        <taxon>Actinomycetota</taxon>
        <taxon>Actinomycetes</taxon>
        <taxon>Micromonosporales</taxon>
        <taxon>Micromonosporaceae</taxon>
        <taxon>Actinoplanes</taxon>
    </lineage>
</organism>
<dbReference type="Gene3D" id="1.10.10.10">
    <property type="entry name" value="Winged helix-like DNA-binding domain superfamily/Winged helix DNA-binding domain"/>
    <property type="match status" value="1"/>
</dbReference>
<evidence type="ECO:0000259" key="1">
    <source>
        <dbReference type="Pfam" id="PF03551"/>
    </source>
</evidence>
<dbReference type="PANTHER" id="PTHR33169">
    <property type="entry name" value="PADR-FAMILY TRANSCRIPTIONAL REGULATOR"/>
    <property type="match status" value="1"/>
</dbReference>
<dbReference type="InterPro" id="IPR036388">
    <property type="entry name" value="WH-like_DNA-bd_sf"/>
</dbReference>
<evidence type="ECO:0000313" key="3">
    <source>
        <dbReference type="EMBL" id="MBG0569089.1"/>
    </source>
</evidence>
<proteinExistence type="predicted"/>
<reference evidence="3" key="1">
    <citation type="submission" date="2020-11" db="EMBL/GenBank/DDBJ databases">
        <title>Isolation and identification of active actinomycetes.</title>
        <authorList>
            <person name="Sun X."/>
        </authorList>
    </citation>
    <scope>NUCLEOTIDE SEQUENCE</scope>
    <source>
        <strain evidence="3">NEAU-A11</strain>
    </source>
</reference>
<evidence type="ECO:0000313" key="2">
    <source>
        <dbReference type="EMBL" id="MBG0564900.1"/>
    </source>
</evidence>
<dbReference type="Pfam" id="PF03551">
    <property type="entry name" value="PadR"/>
    <property type="match status" value="1"/>
</dbReference>
<dbReference type="EMBL" id="JADQTO010000013">
    <property type="protein sequence ID" value="MBG0564900.1"/>
    <property type="molecule type" value="Genomic_DNA"/>
</dbReference>
<accession>A0A931CI96</accession>
<keyword evidence="4" id="KW-1185">Reference proteome</keyword>
<dbReference type="AlphaFoldDB" id="A0A931CI96"/>
<dbReference type="Proteomes" id="UP000598146">
    <property type="component" value="Unassembled WGS sequence"/>
</dbReference>
<dbReference type="RefSeq" id="WP_196416692.1">
    <property type="nucleotide sequence ID" value="NZ_JADQTO010000013.1"/>
</dbReference>
<dbReference type="InterPro" id="IPR005149">
    <property type="entry name" value="Tscrpt_reg_PadR_N"/>
</dbReference>
<evidence type="ECO:0000313" key="4">
    <source>
        <dbReference type="Proteomes" id="UP000598146"/>
    </source>
</evidence>
<dbReference type="EMBL" id="JADQTO010000053">
    <property type="protein sequence ID" value="MBG0569089.1"/>
    <property type="molecule type" value="Genomic_DNA"/>
</dbReference>
<dbReference type="SUPFAM" id="SSF46785">
    <property type="entry name" value="Winged helix' DNA-binding domain"/>
    <property type="match status" value="1"/>
</dbReference>
<protein>
    <submittedName>
        <fullName evidence="3">Helix-turn-helix transcriptional regulator</fullName>
    </submittedName>
</protein>
<dbReference type="PANTHER" id="PTHR33169:SF14">
    <property type="entry name" value="TRANSCRIPTIONAL REGULATOR RV3488"/>
    <property type="match status" value="1"/>
</dbReference>
<dbReference type="InterPro" id="IPR036390">
    <property type="entry name" value="WH_DNA-bd_sf"/>
</dbReference>